<sequence>MGRSIPSFRQLIEIERLNWSEFKKELPSNDRQAFDLIFENATLYTSYLSNACNPIPLDSIIMGTLFHNHKLLSTLDDKEKRKVIDSNLSPDLAFQCNSKTKGEDILFDKTCEKWKDLICALHEEDRELLLNMYSDICRNDGNHSFIYSSKDSKLNSFLYFYFITLLHHQKIIKEIKGET</sequence>
<name>A0A557SRE6_9ARCH</name>
<feature type="domain" description="DUF8156" evidence="1">
    <location>
        <begin position="1"/>
        <end position="78"/>
    </location>
</feature>
<protein>
    <recommendedName>
        <fullName evidence="1">DUF8156 domain-containing protein</fullName>
    </recommendedName>
</protein>
<reference evidence="2 3" key="1">
    <citation type="journal article" date="2019" name="Front. Microbiol.">
        <title>Ammonia Oxidation by the Arctic Terrestrial Thaumarchaeote Candidatus Nitrosocosmicus arcticus Is Stimulated by Increasing Temperatures.</title>
        <authorList>
            <person name="Alves R.J.E."/>
            <person name="Kerou M."/>
            <person name="Zappe A."/>
            <person name="Bittner R."/>
            <person name="Abby S.S."/>
            <person name="Schmidt H.A."/>
            <person name="Pfeifer K."/>
            <person name="Schleper C."/>
        </authorList>
    </citation>
    <scope>NUCLEOTIDE SEQUENCE [LARGE SCALE GENOMIC DNA]</scope>
    <source>
        <strain evidence="2 3">Kfb</strain>
    </source>
</reference>
<dbReference type="OrthoDB" id="11496at2157"/>
<accession>A0A557SRE6</accession>
<dbReference type="InterPro" id="IPR058469">
    <property type="entry name" value="DUF8156"/>
</dbReference>
<comment type="caution">
    <text evidence="2">The sequence shown here is derived from an EMBL/GenBank/DDBJ whole genome shotgun (WGS) entry which is preliminary data.</text>
</comment>
<dbReference type="Pfam" id="PF26485">
    <property type="entry name" value="DUF8156"/>
    <property type="match status" value="1"/>
</dbReference>
<evidence type="ECO:0000313" key="2">
    <source>
        <dbReference type="EMBL" id="TVP39181.1"/>
    </source>
</evidence>
<dbReference type="Proteomes" id="UP000315289">
    <property type="component" value="Unassembled WGS sequence"/>
</dbReference>
<organism evidence="2 3">
    <name type="scientific">Candidatus Nitrosocosmicus arcticus</name>
    <dbReference type="NCBI Taxonomy" id="2035267"/>
    <lineage>
        <taxon>Archaea</taxon>
        <taxon>Nitrososphaerota</taxon>
        <taxon>Nitrososphaeria</taxon>
        <taxon>Nitrososphaerales</taxon>
        <taxon>Nitrososphaeraceae</taxon>
        <taxon>Candidatus Nitrosocosmicus</taxon>
    </lineage>
</organism>
<evidence type="ECO:0000259" key="1">
    <source>
        <dbReference type="Pfam" id="PF26485"/>
    </source>
</evidence>
<dbReference type="EMBL" id="VOAH01000019">
    <property type="protein sequence ID" value="TVP39181.1"/>
    <property type="molecule type" value="Genomic_DNA"/>
</dbReference>
<dbReference type="AlphaFoldDB" id="A0A557SRE6"/>
<evidence type="ECO:0000313" key="3">
    <source>
        <dbReference type="Proteomes" id="UP000315289"/>
    </source>
</evidence>
<gene>
    <name evidence="2" type="ORF">NARC_190017</name>
</gene>
<dbReference type="RefSeq" id="WP_144734445.1">
    <property type="nucleotide sequence ID" value="NZ_ML675593.1"/>
</dbReference>
<proteinExistence type="predicted"/>
<keyword evidence="3" id="KW-1185">Reference proteome</keyword>